<accession>D8P3G5</accession>
<geneLocation type="plasmid" evidence="1">
    <name>RCFBPv3_mp</name>
</geneLocation>
<sequence length="74" mass="8027">MDNRTLGPLTAYQSALTYMAITDGHSEGHMLGSFVWWAVRSLVLLELCSHEDKLSCAEPQAARAPSGRAIHSVA</sequence>
<protein>
    <submittedName>
        <fullName evidence="1">Uncharacterized protein</fullName>
    </submittedName>
</protein>
<dbReference type="AlphaFoldDB" id="D8P3G5"/>
<evidence type="ECO:0000313" key="1">
    <source>
        <dbReference type="EMBL" id="CBJ53451.1"/>
    </source>
</evidence>
<proteinExistence type="predicted"/>
<dbReference type="EMBL" id="FP885907">
    <property type="protein sequence ID" value="CBJ53451.1"/>
    <property type="molecule type" value="Genomic_DNA"/>
</dbReference>
<reference evidence="1" key="2">
    <citation type="submission" date="2010-02" db="EMBL/GenBank/DDBJ databases">
        <authorList>
            <person name="Genoscope - CEA"/>
        </authorList>
    </citation>
    <scope>NUCLEOTIDE SEQUENCE</scope>
    <source>
        <strain evidence="1">CFBP2957</strain>
        <plasmid evidence="1">RCFBPv3_mp</plasmid>
    </source>
</reference>
<keyword evidence="1" id="KW-0614">Plasmid</keyword>
<organism evidence="1">
    <name type="scientific">Ralstonia solanacearum CFBP2957</name>
    <dbReference type="NCBI Taxonomy" id="859656"/>
    <lineage>
        <taxon>Bacteria</taxon>
        <taxon>Pseudomonadati</taxon>
        <taxon>Pseudomonadota</taxon>
        <taxon>Betaproteobacteria</taxon>
        <taxon>Burkholderiales</taxon>
        <taxon>Burkholderiaceae</taxon>
        <taxon>Ralstonia</taxon>
        <taxon>Ralstonia solanacearum species complex</taxon>
    </lineage>
</organism>
<reference evidence="1" key="1">
    <citation type="journal article" date="2010" name="BMC Genomics">
        <title>Genomes of three tomato pathogens within the Ralstonia solanacearum species complex reveal significant evolutionary divergence.</title>
        <authorList>
            <person name="Remenant B."/>
            <person name="Coupat-Goutaland B."/>
            <person name="Guidot A."/>
            <person name="Cellier G."/>
            <person name="Wicker E."/>
            <person name="Allen C."/>
            <person name="Fegan M."/>
            <person name="Pruvost O."/>
            <person name="Elbaz M."/>
            <person name="Calteau A."/>
            <person name="Salvignol G."/>
            <person name="Mornico D."/>
            <person name="Mangenot S."/>
            <person name="Barbe V."/>
            <person name="Medigue C."/>
            <person name="Prior P."/>
        </authorList>
    </citation>
    <scope>NUCLEOTIDE SEQUENCE [LARGE SCALE GENOMIC DNA]</scope>
    <source>
        <strain evidence="1">CFBP2957</strain>
        <plasmid evidence="1">RCFBPv3_mp</plasmid>
    </source>
</reference>
<name>D8P3G5_RALSL</name>
<gene>
    <name evidence="1" type="ORF">RCFBP_mp20021</name>
</gene>